<keyword evidence="11" id="KW-1185">Reference proteome</keyword>
<dbReference type="OrthoDB" id="64767at2759"/>
<dbReference type="RefSeq" id="XP_005827350.1">
    <property type="nucleotide sequence ID" value="XM_005827293.1"/>
</dbReference>
<evidence type="ECO:0000256" key="4">
    <source>
        <dbReference type="ARBA" id="ARBA00022806"/>
    </source>
</evidence>
<evidence type="ECO:0000313" key="11">
    <source>
        <dbReference type="Proteomes" id="UP000011087"/>
    </source>
</evidence>
<gene>
    <name evidence="9" type="ORF">GUITHDRAFT_113609</name>
</gene>
<dbReference type="InterPro" id="IPR011545">
    <property type="entry name" value="DEAD/DEAH_box_helicase_dom"/>
</dbReference>
<evidence type="ECO:0000256" key="6">
    <source>
        <dbReference type="SAM" id="Coils"/>
    </source>
</evidence>
<organism evidence="9">
    <name type="scientific">Guillardia theta (strain CCMP2712)</name>
    <name type="common">Cryptophyte</name>
    <dbReference type="NCBI Taxonomy" id="905079"/>
    <lineage>
        <taxon>Eukaryota</taxon>
        <taxon>Cryptophyceae</taxon>
        <taxon>Pyrenomonadales</taxon>
        <taxon>Geminigeraceae</taxon>
        <taxon>Guillardia</taxon>
    </lineage>
</organism>
<dbReference type="InterPro" id="IPR050699">
    <property type="entry name" value="RNA-DNA_Helicase"/>
</dbReference>
<reference evidence="9 11" key="1">
    <citation type="journal article" date="2012" name="Nature">
        <title>Algal genomes reveal evolutionary mosaicism and the fate of nucleomorphs.</title>
        <authorList>
            <consortium name="DOE Joint Genome Institute"/>
            <person name="Curtis B.A."/>
            <person name="Tanifuji G."/>
            <person name="Burki F."/>
            <person name="Gruber A."/>
            <person name="Irimia M."/>
            <person name="Maruyama S."/>
            <person name="Arias M.C."/>
            <person name="Ball S.G."/>
            <person name="Gile G.H."/>
            <person name="Hirakawa Y."/>
            <person name="Hopkins J.F."/>
            <person name="Kuo A."/>
            <person name="Rensing S.A."/>
            <person name="Schmutz J."/>
            <person name="Symeonidi A."/>
            <person name="Elias M."/>
            <person name="Eveleigh R.J."/>
            <person name="Herman E.K."/>
            <person name="Klute M.J."/>
            <person name="Nakayama T."/>
            <person name="Obornik M."/>
            <person name="Reyes-Prieto A."/>
            <person name="Armbrust E.V."/>
            <person name="Aves S.J."/>
            <person name="Beiko R.G."/>
            <person name="Coutinho P."/>
            <person name="Dacks J.B."/>
            <person name="Durnford D.G."/>
            <person name="Fast N.M."/>
            <person name="Green B.R."/>
            <person name="Grisdale C.J."/>
            <person name="Hempel F."/>
            <person name="Henrissat B."/>
            <person name="Hoppner M.P."/>
            <person name="Ishida K."/>
            <person name="Kim E."/>
            <person name="Koreny L."/>
            <person name="Kroth P.G."/>
            <person name="Liu Y."/>
            <person name="Malik S.B."/>
            <person name="Maier U.G."/>
            <person name="McRose D."/>
            <person name="Mock T."/>
            <person name="Neilson J.A."/>
            <person name="Onodera N.T."/>
            <person name="Poole A.M."/>
            <person name="Pritham E.J."/>
            <person name="Richards T.A."/>
            <person name="Rocap G."/>
            <person name="Roy S.W."/>
            <person name="Sarai C."/>
            <person name="Schaack S."/>
            <person name="Shirato S."/>
            <person name="Slamovits C.H."/>
            <person name="Spencer D.F."/>
            <person name="Suzuki S."/>
            <person name="Worden A.Z."/>
            <person name="Zauner S."/>
            <person name="Barry K."/>
            <person name="Bell C."/>
            <person name="Bharti A.K."/>
            <person name="Crow J.A."/>
            <person name="Grimwood J."/>
            <person name="Kramer R."/>
            <person name="Lindquist E."/>
            <person name="Lucas S."/>
            <person name="Salamov A."/>
            <person name="McFadden G.I."/>
            <person name="Lane C.E."/>
            <person name="Keeling P.J."/>
            <person name="Gray M.W."/>
            <person name="Grigoriev I.V."/>
            <person name="Archibald J.M."/>
        </authorList>
    </citation>
    <scope>NUCLEOTIDE SEQUENCE</scope>
    <source>
        <strain evidence="9 11">CCMP2712</strain>
    </source>
</reference>
<evidence type="ECO:0000256" key="7">
    <source>
        <dbReference type="SAM" id="MobiDB-lite"/>
    </source>
</evidence>
<dbReference type="PaxDb" id="55529-EKX40370"/>
<feature type="domain" description="Helicase ATP-binding" evidence="8">
    <location>
        <begin position="166"/>
        <end position="365"/>
    </location>
</feature>
<reference evidence="10" key="3">
    <citation type="submission" date="2016-03" db="UniProtKB">
        <authorList>
            <consortium name="EnsemblProtists"/>
        </authorList>
    </citation>
    <scope>IDENTIFICATION</scope>
</reference>
<dbReference type="eggNOG" id="KOG0947">
    <property type="taxonomic scope" value="Eukaryota"/>
</dbReference>
<protein>
    <recommendedName>
        <fullName evidence="8">Helicase ATP-binding domain-containing protein</fullName>
    </recommendedName>
</protein>
<keyword evidence="2" id="KW-0547">Nucleotide-binding</keyword>
<keyword evidence="6" id="KW-0175">Coiled coil</keyword>
<sequence length="490" mass="54131">MSLAYMVRSKPRVYFCAVEASDDGNFLWVHTPEKRMRISLRDTFFSDSILETVRAGFTGQIELCGILKSGRTQLRVRIPGVFDLSHKSITAESSWADAGSQTLAAQDADKKAADMLAAKENEIEAADADSETKVLTEPVENFDTACELASDVMGYPIDDFQRRCLAVILKRDTDLLAMAPTGSGKTAVALLAILQAFARGQRAIYTSPIKALSNQKFAEFKQWFRSKGVKGEVTLLTGDIKIRAPPGTKNELIICTSEILRNKLVRSIGTYVGGEVCRAMLAPCSAHAFWSEQNVGQEVVDPDLERLGCVVSDEVHYINDPERGSVWEETLMHLGRHIQLVALSATLRKPEEFVKWIEFARNRPGEIVRRTDRHVPLYFGGMTYTKDVSDSSFVELFCTHGDRAGVFDQSQFHALYPSAAEIQKSIEAAKQQSNQANQAARASRDAEIMHNAMVATGGSAPKKGPAVVSNKPARRPQQGKDLNFEHEVQS</sequence>
<accession>L1IWZ6</accession>
<dbReference type="CDD" id="cd17921">
    <property type="entry name" value="DEXHc_Ski2"/>
    <property type="match status" value="1"/>
</dbReference>
<reference evidence="11" key="2">
    <citation type="submission" date="2012-11" db="EMBL/GenBank/DDBJ databases">
        <authorList>
            <person name="Kuo A."/>
            <person name="Curtis B.A."/>
            <person name="Tanifuji G."/>
            <person name="Burki F."/>
            <person name="Gruber A."/>
            <person name="Irimia M."/>
            <person name="Maruyama S."/>
            <person name="Arias M.C."/>
            <person name="Ball S.G."/>
            <person name="Gile G.H."/>
            <person name="Hirakawa Y."/>
            <person name="Hopkins J.F."/>
            <person name="Rensing S.A."/>
            <person name="Schmutz J."/>
            <person name="Symeonidi A."/>
            <person name="Elias M."/>
            <person name="Eveleigh R.J."/>
            <person name="Herman E.K."/>
            <person name="Klute M.J."/>
            <person name="Nakayama T."/>
            <person name="Obornik M."/>
            <person name="Reyes-Prieto A."/>
            <person name="Armbrust E.V."/>
            <person name="Aves S.J."/>
            <person name="Beiko R.G."/>
            <person name="Coutinho P."/>
            <person name="Dacks J.B."/>
            <person name="Durnford D.G."/>
            <person name="Fast N.M."/>
            <person name="Green B.R."/>
            <person name="Grisdale C."/>
            <person name="Hempe F."/>
            <person name="Henrissat B."/>
            <person name="Hoppner M.P."/>
            <person name="Ishida K.-I."/>
            <person name="Kim E."/>
            <person name="Koreny L."/>
            <person name="Kroth P.G."/>
            <person name="Liu Y."/>
            <person name="Malik S.-B."/>
            <person name="Maier U.G."/>
            <person name="McRose D."/>
            <person name="Mock T."/>
            <person name="Neilson J.A."/>
            <person name="Onodera N.T."/>
            <person name="Poole A.M."/>
            <person name="Pritham E.J."/>
            <person name="Richards T.A."/>
            <person name="Rocap G."/>
            <person name="Roy S.W."/>
            <person name="Sarai C."/>
            <person name="Schaack S."/>
            <person name="Shirato S."/>
            <person name="Slamovits C.H."/>
            <person name="Spencer D.F."/>
            <person name="Suzuki S."/>
            <person name="Worden A.Z."/>
            <person name="Zauner S."/>
            <person name="Barry K."/>
            <person name="Bell C."/>
            <person name="Bharti A.K."/>
            <person name="Crow J.A."/>
            <person name="Grimwood J."/>
            <person name="Kramer R."/>
            <person name="Lindquist E."/>
            <person name="Lucas S."/>
            <person name="Salamov A."/>
            <person name="McFadden G.I."/>
            <person name="Lane C.E."/>
            <person name="Keeling P.J."/>
            <person name="Gray M.W."/>
            <person name="Grigoriev I.V."/>
            <person name="Archibald J.M."/>
        </authorList>
    </citation>
    <scope>NUCLEOTIDE SEQUENCE</scope>
    <source>
        <strain evidence="11">CCMP2712</strain>
    </source>
</reference>
<evidence type="ECO:0000313" key="10">
    <source>
        <dbReference type="EnsemblProtists" id="EKX40370"/>
    </source>
</evidence>
<name>L1IWZ6_GUITC</name>
<dbReference type="GO" id="GO:0009507">
    <property type="term" value="C:chloroplast"/>
    <property type="evidence" value="ECO:0007669"/>
    <property type="project" value="UniProtKB-SubCell"/>
</dbReference>
<evidence type="ECO:0000259" key="8">
    <source>
        <dbReference type="PROSITE" id="PS51192"/>
    </source>
</evidence>
<dbReference type="Proteomes" id="UP000011087">
    <property type="component" value="Unassembled WGS sequence"/>
</dbReference>
<dbReference type="GO" id="GO:0055087">
    <property type="term" value="C:Ski complex"/>
    <property type="evidence" value="ECO:0007669"/>
    <property type="project" value="TreeGrafter"/>
</dbReference>
<dbReference type="EnsemblProtists" id="EKX40370">
    <property type="protein sequence ID" value="EKX40370"/>
    <property type="gene ID" value="GUITHDRAFT_113609"/>
</dbReference>
<evidence type="ECO:0000256" key="3">
    <source>
        <dbReference type="ARBA" id="ARBA00022801"/>
    </source>
</evidence>
<dbReference type="SUPFAM" id="SSF52540">
    <property type="entry name" value="P-loop containing nucleoside triphosphate hydrolases"/>
    <property type="match status" value="1"/>
</dbReference>
<evidence type="ECO:0000256" key="1">
    <source>
        <dbReference type="ARBA" id="ARBA00004229"/>
    </source>
</evidence>
<dbReference type="HOGENOM" id="CLU_557194_0_0_1"/>
<dbReference type="Gene3D" id="3.40.50.300">
    <property type="entry name" value="P-loop containing nucleotide triphosphate hydrolases"/>
    <property type="match status" value="1"/>
</dbReference>
<dbReference type="GO" id="GO:0070478">
    <property type="term" value="P:nuclear-transcribed mRNA catabolic process, 3'-5' exonucleolytic nonsense-mediated decay"/>
    <property type="evidence" value="ECO:0007669"/>
    <property type="project" value="TreeGrafter"/>
</dbReference>
<keyword evidence="3" id="KW-0378">Hydrolase</keyword>
<evidence type="ECO:0000313" key="9">
    <source>
        <dbReference type="EMBL" id="EKX40370.1"/>
    </source>
</evidence>
<dbReference type="InterPro" id="IPR027417">
    <property type="entry name" value="P-loop_NTPase"/>
</dbReference>
<dbReference type="SMART" id="SM00487">
    <property type="entry name" value="DEXDc"/>
    <property type="match status" value="1"/>
</dbReference>
<dbReference type="PANTHER" id="PTHR12131">
    <property type="entry name" value="ATP-DEPENDENT RNA AND DNA HELICASE"/>
    <property type="match status" value="1"/>
</dbReference>
<dbReference type="AlphaFoldDB" id="L1IWZ6"/>
<dbReference type="InterPro" id="IPR014001">
    <property type="entry name" value="Helicase_ATP-bd"/>
</dbReference>
<feature type="region of interest" description="Disordered" evidence="7">
    <location>
        <begin position="455"/>
        <end position="490"/>
    </location>
</feature>
<feature type="coiled-coil region" evidence="6">
    <location>
        <begin position="419"/>
        <end position="446"/>
    </location>
</feature>
<dbReference type="PANTHER" id="PTHR12131:SF1">
    <property type="entry name" value="ATP-DEPENDENT RNA HELICASE SUPV3L1, MITOCHONDRIAL-RELATED"/>
    <property type="match status" value="1"/>
</dbReference>
<dbReference type="STRING" id="905079.L1IWZ6"/>
<keyword evidence="4" id="KW-0347">Helicase</keyword>
<proteinExistence type="predicted"/>
<evidence type="ECO:0000256" key="5">
    <source>
        <dbReference type="ARBA" id="ARBA00022840"/>
    </source>
</evidence>
<keyword evidence="5" id="KW-0067">ATP-binding</keyword>
<dbReference type="GeneID" id="17297097"/>
<dbReference type="Pfam" id="PF00270">
    <property type="entry name" value="DEAD"/>
    <property type="match status" value="1"/>
</dbReference>
<dbReference type="GO" id="GO:0016787">
    <property type="term" value="F:hydrolase activity"/>
    <property type="evidence" value="ECO:0007669"/>
    <property type="project" value="UniProtKB-KW"/>
</dbReference>
<dbReference type="GO" id="GO:0005524">
    <property type="term" value="F:ATP binding"/>
    <property type="evidence" value="ECO:0007669"/>
    <property type="project" value="UniProtKB-KW"/>
</dbReference>
<dbReference type="EMBL" id="JH993032">
    <property type="protein sequence ID" value="EKX40370.1"/>
    <property type="molecule type" value="Genomic_DNA"/>
</dbReference>
<dbReference type="GO" id="GO:0003676">
    <property type="term" value="F:nucleic acid binding"/>
    <property type="evidence" value="ECO:0007669"/>
    <property type="project" value="InterPro"/>
</dbReference>
<comment type="subcellular location">
    <subcellularLocation>
        <location evidence="1">Plastid</location>
        <location evidence="1">Chloroplast</location>
    </subcellularLocation>
</comment>
<dbReference type="PROSITE" id="PS51192">
    <property type="entry name" value="HELICASE_ATP_BIND_1"/>
    <property type="match status" value="1"/>
</dbReference>
<dbReference type="GO" id="GO:0004386">
    <property type="term" value="F:helicase activity"/>
    <property type="evidence" value="ECO:0007669"/>
    <property type="project" value="UniProtKB-KW"/>
</dbReference>
<evidence type="ECO:0000256" key="2">
    <source>
        <dbReference type="ARBA" id="ARBA00022741"/>
    </source>
</evidence>
<dbReference type="KEGG" id="gtt:GUITHDRAFT_113609"/>